<name>A0A2G9TBX2_TELCI</name>
<evidence type="ECO:0000256" key="2">
    <source>
        <dbReference type="ARBA" id="ARBA00022692"/>
    </source>
</evidence>
<accession>A0A2G9TBX2</accession>
<evidence type="ECO:0000256" key="4">
    <source>
        <dbReference type="ARBA" id="ARBA00023136"/>
    </source>
</evidence>
<evidence type="ECO:0000256" key="1">
    <source>
        <dbReference type="ARBA" id="ARBA00004370"/>
    </source>
</evidence>
<organism evidence="7 8">
    <name type="scientific">Teladorsagia circumcincta</name>
    <name type="common">Brown stomach worm</name>
    <name type="synonym">Ostertagia circumcincta</name>
    <dbReference type="NCBI Taxonomy" id="45464"/>
    <lineage>
        <taxon>Eukaryota</taxon>
        <taxon>Metazoa</taxon>
        <taxon>Ecdysozoa</taxon>
        <taxon>Nematoda</taxon>
        <taxon>Chromadorea</taxon>
        <taxon>Rhabditida</taxon>
        <taxon>Rhabditina</taxon>
        <taxon>Rhabditomorpha</taxon>
        <taxon>Strongyloidea</taxon>
        <taxon>Trichostrongylidae</taxon>
        <taxon>Teladorsagia</taxon>
    </lineage>
</organism>
<keyword evidence="8" id="KW-1185">Reference proteome</keyword>
<proteinExistence type="predicted"/>
<evidence type="ECO:0000256" key="3">
    <source>
        <dbReference type="ARBA" id="ARBA00022989"/>
    </source>
</evidence>
<dbReference type="SUPFAM" id="SSF53822">
    <property type="entry name" value="Periplasmic binding protein-like I"/>
    <property type="match status" value="1"/>
</dbReference>
<gene>
    <name evidence="7" type="ORF">TELCIR_23735</name>
</gene>
<dbReference type="Proteomes" id="UP000230423">
    <property type="component" value="Unassembled WGS sequence"/>
</dbReference>
<keyword evidence="4" id="KW-0472">Membrane</keyword>
<feature type="non-terminal residue" evidence="7">
    <location>
        <position position="109"/>
    </location>
</feature>
<sequence length="109" mass="12055">MKSFLVVFQLLNIHLVLFAAQNVSSAKKKVIVGIAATEHVMSSNIGWSISGGSIGMAFDKIKEEYNFSDFEFSFLVEYTECDRVKTVGVGIEFMMRQKADVVIGPPCPD</sequence>
<feature type="chain" id="PRO_5013594144" description="Receptor ligand binding region domain-containing protein" evidence="5">
    <location>
        <begin position="21"/>
        <end position="109"/>
    </location>
</feature>
<dbReference type="GO" id="GO:0016020">
    <property type="term" value="C:membrane"/>
    <property type="evidence" value="ECO:0007669"/>
    <property type="project" value="UniProtKB-SubCell"/>
</dbReference>
<evidence type="ECO:0000313" key="8">
    <source>
        <dbReference type="Proteomes" id="UP000230423"/>
    </source>
</evidence>
<dbReference type="Pfam" id="PF01094">
    <property type="entry name" value="ANF_receptor"/>
    <property type="match status" value="1"/>
</dbReference>
<keyword evidence="3" id="KW-1133">Transmembrane helix</keyword>
<dbReference type="InterPro" id="IPR001828">
    <property type="entry name" value="ANF_lig-bd_rcpt"/>
</dbReference>
<comment type="subcellular location">
    <subcellularLocation>
        <location evidence="1">Membrane</location>
    </subcellularLocation>
</comment>
<reference evidence="7 8" key="1">
    <citation type="submission" date="2015-09" db="EMBL/GenBank/DDBJ databases">
        <title>Draft genome of the parasitic nematode Teladorsagia circumcincta isolate WARC Sus (inbred).</title>
        <authorList>
            <person name="Mitreva M."/>
        </authorList>
    </citation>
    <scope>NUCLEOTIDE SEQUENCE [LARGE SCALE GENOMIC DNA]</scope>
    <source>
        <strain evidence="7 8">S</strain>
    </source>
</reference>
<dbReference type="InterPro" id="IPR028082">
    <property type="entry name" value="Peripla_BP_I"/>
</dbReference>
<dbReference type="OrthoDB" id="5856555at2759"/>
<dbReference type="Gene3D" id="3.40.50.2300">
    <property type="match status" value="1"/>
</dbReference>
<keyword evidence="5" id="KW-0732">Signal</keyword>
<dbReference type="AlphaFoldDB" id="A0A2G9TBX2"/>
<feature type="domain" description="Receptor ligand binding region" evidence="6">
    <location>
        <begin position="53"/>
        <end position="108"/>
    </location>
</feature>
<keyword evidence="2" id="KW-0812">Transmembrane</keyword>
<feature type="signal peptide" evidence="5">
    <location>
        <begin position="1"/>
        <end position="20"/>
    </location>
</feature>
<evidence type="ECO:0000259" key="6">
    <source>
        <dbReference type="Pfam" id="PF01094"/>
    </source>
</evidence>
<protein>
    <recommendedName>
        <fullName evidence="6">Receptor ligand binding region domain-containing protein</fullName>
    </recommendedName>
</protein>
<evidence type="ECO:0000256" key="5">
    <source>
        <dbReference type="SAM" id="SignalP"/>
    </source>
</evidence>
<dbReference type="EMBL" id="KZ391312">
    <property type="protein sequence ID" value="PIO54890.1"/>
    <property type="molecule type" value="Genomic_DNA"/>
</dbReference>
<evidence type="ECO:0000313" key="7">
    <source>
        <dbReference type="EMBL" id="PIO54890.1"/>
    </source>
</evidence>